<feature type="transmembrane region" description="Helical" evidence="1">
    <location>
        <begin position="111"/>
        <end position="144"/>
    </location>
</feature>
<comment type="caution">
    <text evidence="3">The sequence shown here is derived from an EMBL/GenBank/DDBJ whole genome shotgun (WGS) entry which is preliminary data.</text>
</comment>
<keyword evidence="4" id="KW-1185">Reference proteome</keyword>
<feature type="domain" description="DUF1468" evidence="2">
    <location>
        <begin position="12"/>
        <end position="177"/>
    </location>
</feature>
<evidence type="ECO:0000313" key="4">
    <source>
        <dbReference type="Proteomes" id="UP000321749"/>
    </source>
</evidence>
<dbReference type="InterPro" id="IPR009936">
    <property type="entry name" value="DUF1468"/>
</dbReference>
<feature type="transmembrane region" description="Helical" evidence="1">
    <location>
        <begin position="42"/>
        <end position="65"/>
    </location>
</feature>
<evidence type="ECO:0000256" key="1">
    <source>
        <dbReference type="SAM" id="Phobius"/>
    </source>
</evidence>
<evidence type="ECO:0000313" key="3">
    <source>
        <dbReference type="EMBL" id="GEK79551.1"/>
    </source>
</evidence>
<sequence>MTLTPRIARVAFSAALALLGIAAAIGGWGYGVTQDNGQVGAGFLPVALGVIMALLAGADAVMALLQREERRAVDELGTLGSEVDAAAIDHVEESPDIDALGRSQRQRNRMLAIVGGMLLVALLLVPLLGLLLSLGLLMLAVAIAVERRPVVSSVIITVIAVGAFHIIFGLLLRVPLPTGLIGFI</sequence>
<accession>A0AA87RB15</accession>
<protein>
    <recommendedName>
        <fullName evidence="2">DUF1468 domain-containing protein</fullName>
    </recommendedName>
</protein>
<feature type="transmembrane region" description="Helical" evidence="1">
    <location>
        <begin position="150"/>
        <end position="172"/>
    </location>
</feature>
<dbReference type="AlphaFoldDB" id="A0AA87RB15"/>
<keyword evidence="1" id="KW-1133">Transmembrane helix</keyword>
<name>A0AA87RB15_9MICO</name>
<dbReference type="Proteomes" id="UP000321749">
    <property type="component" value="Unassembled WGS sequence"/>
</dbReference>
<keyword evidence="1" id="KW-0472">Membrane</keyword>
<gene>
    <name evidence="3" type="ORF">ABA31_09020</name>
</gene>
<proteinExistence type="predicted"/>
<dbReference type="Pfam" id="PF07331">
    <property type="entry name" value="TctB"/>
    <property type="match status" value="1"/>
</dbReference>
<evidence type="ECO:0000259" key="2">
    <source>
        <dbReference type="Pfam" id="PF07331"/>
    </source>
</evidence>
<keyword evidence="1" id="KW-0812">Transmembrane</keyword>
<dbReference type="RefSeq" id="WP_146793061.1">
    <property type="nucleotide sequence ID" value="NZ_BJUU01000004.1"/>
</dbReference>
<reference evidence="3 4" key="1">
    <citation type="submission" date="2019-07" db="EMBL/GenBank/DDBJ databases">
        <title>Whole genome shotgun sequence of Agrococcus baldri NBRC 103055.</title>
        <authorList>
            <person name="Hosoyama A."/>
            <person name="Uohara A."/>
            <person name="Ohji S."/>
            <person name="Ichikawa N."/>
        </authorList>
    </citation>
    <scope>NUCLEOTIDE SEQUENCE [LARGE SCALE GENOMIC DNA]</scope>
    <source>
        <strain evidence="3 4">NBRC 103055</strain>
    </source>
</reference>
<organism evidence="3 4">
    <name type="scientific">Agrococcus baldri</name>
    <dbReference type="NCBI Taxonomy" id="153730"/>
    <lineage>
        <taxon>Bacteria</taxon>
        <taxon>Bacillati</taxon>
        <taxon>Actinomycetota</taxon>
        <taxon>Actinomycetes</taxon>
        <taxon>Micrococcales</taxon>
        <taxon>Microbacteriaceae</taxon>
        <taxon>Agrococcus</taxon>
    </lineage>
</organism>
<dbReference type="EMBL" id="BJUU01000004">
    <property type="protein sequence ID" value="GEK79551.1"/>
    <property type="molecule type" value="Genomic_DNA"/>
</dbReference>